<name>A0A1T0BA29_9PAST</name>
<proteinExistence type="predicted"/>
<evidence type="ECO:0000313" key="1">
    <source>
        <dbReference type="EMBL" id="OOS07083.1"/>
    </source>
</evidence>
<gene>
    <name evidence="1" type="ORF">B0188_01475</name>
</gene>
<organism evidence="1 2">
    <name type="scientific">[Haemophilus] felis</name>
    <dbReference type="NCBI Taxonomy" id="123822"/>
    <lineage>
        <taxon>Bacteria</taxon>
        <taxon>Pseudomonadati</taxon>
        <taxon>Pseudomonadota</taxon>
        <taxon>Gammaproteobacteria</taxon>
        <taxon>Pasteurellales</taxon>
        <taxon>Pasteurellaceae</taxon>
    </lineage>
</organism>
<dbReference type="AlphaFoldDB" id="A0A1T0BA29"/>
<keyword evidence="2" id="KW-1185">Reference proteome</keyword>
<evidence type="ECO:0000313" key="2">
    <source>
        <dbReference type="Proteomes" id="UP000190023"/>
    </source>
</evidence>
<comment type="caution">
    <text evidence="1">The sequence shown here is derived from an EMBL/GenBank/DDBJ whole genome shotgun (WGS) entry which is preliminary data.</text>
</comment>
<accession>A0A1T0BA29</accession>
<dbReference type="OrthoDB" id="5455158at2"/>
<dbReference type="STRING" id="123822.B0188_01475"/>
<dbReference type="Pfam" id="PF10618">
    <property type="entry name" value="Tail_tube"/>
    <property type="match status" value="1"/>
</dbReference>
<dbReference type="EMBL" id="MUYB01000005">
    <property type="protein sequence ID" value="OOS07083.1"/>
    <property type="molecule type" value="Genomic_DNA"/>
</dbReference>
<reference evidence="1 2" key="1">
    <citation type="submission" date="2017-02" db="EMBL/GenBank/DDBJ databases">
        <title>Draft genome sequence of Haemophilus felis CCUG 31170 type strain.</title>
        <authorList>
            <person name="Engstrom-Jakobsson H."/>
            <person name="Salva-Serra F."/>
            <person name="Thorell K."/>
            <person name="Gonzales-Siles L."/>
            <person name="Karlsson R."/>
            <person name="Boulund F."/>
            <person name="Engstrand L."/>
            <person name="Kristiansson E."/>
            <person name="Moore E."/>
        </authorList>
    </citation>
    <scope>NUCLEOTIDE SEQUENCE [LARGE SCALE GENOMIC DNA]</scope>
    <source>
        <strain evidence="1 2">CCUG 31170</strain>
    </source>
</reference>
<sequence>MAKEFASLGIIEVDGVEIDLTKCDVKTVTGRKPVKTINRKGRVKGFAKGITEYTLSLTVAVPLNTPEPDWDNVKDAKVTIEEENGQRISYLGCFTTEVGTGYTIDNEEVREIQVVALDKVVE</sequence>
<dbReference type="InterPro" id="IPR019596">
    <property type="entry name" value="Phage_Mu_GpM_tail_tub"/>
</dbReference>
<protein>
    <submittedName>
        <fullName evidence="1">Phage tail protein</fullName>
    </submittedName>
</protein>
<dbReference type="Proteomes" id="UP000190023">
    <property type="component" value="Unassembled WGS sequence"/>
</dbReference>